<dbReference type="InterPro" id="IPR000871">
    <property type="entry name" value="Beta-lactam_class-A"/>
</dbReference>
<accession>A0A0A1ZAP1</accession>
<dbReference type="PANTHER" id="PTHR35333">
    <property type="entry name" value="BETA-LACTAMASE"/>
    <property type="match status" value="1"/>
</dbReference>
<dbReference type="GO" id="GO:0008800">
    <property type="term" value="F:beta-lactamase activity"/>
    <property type="evidence" value="ECO:0007669"/>
    <property type="project" value="InterPro"/>
</dbReference>
<name>A0A0A1ZAP1_PROMR</name>
<dbReference type="PANTHER" id="PTHR35333:SF3">
    <property type="entry name" value="BETA-LACTAMASE-TYPE TRANSPEPTIDASE FOLD CONTAINING PROTEIN"/>
    <property type="match status" value="1"/>
</dbReference>
<organism evidence="2 3">
    <name type="scientific">Prochlorococcus marinus str. GP2</name>
    <dbReference type="NCBI Taxonomy" id="59925"/>
    <lineage>
        <taxon>Bacteria</taxon>
        <taxon>Bacillati</taxon>
        <taxon>Cyanobacteriota</taxon>
        <taxon>Cyanophyceae</taxon>
        <taxon>Synechococcales</taxon>
        <taxon>Prochlorococcaceae</taxon>
        <taxon>Prochlorococcus</taxon>
    </lineage>
</organism>
<dbReference type="SUPFAM" id="SSF56601">
    <property type="entry name" value="beta-lactamase/transpeptidase-like"/>
    <property type="match status" value="1"/>
</dbReference>
<sequence length="307" mass="35412">MILHTMSFYNLSKEMGLALNDILGKACSYNKDFSSEDIAITWINYKSENKRVFKGFGTGINNKKMVYPASIVKLVYGLAAYHWIKKGILLLSDELIEAVWKMLSLSSNNATSFLIDLLTGTTSGPCIEGELWENWKYQRSIINDWLHDLRWEELSGINCCQKTWDDGPFGREKEFYGYDNKNRNAMNSDSAARILEEIMIHIDYQKNDLNLRGFLKRNLNKVFLKNDSLNQIDGFLGEGLPKSINLWSKAGLMSEVRHDSAWWTNSQSLHTLLVVFCNGEKYSKDTSFLPLIAKEVYEFNERYTIED</sequence>
<dbReference type="Proteomes" id="UP000030598">
    <property type="component" value="Unassembled WGS sequence"/>
</dbReference>
<dbReference type="eggNOG" id="COG2367">
    <property type="taxonomic scope" value="Bacteria"/>
</dbReference>
<gene>
    <name evidence="2" type="ORF">EU91_1684</name>
</gene>
<protein>
    <recommendedName>
        <fullName evidence="1">Beta-lactamase class A catalytic domain-containing protein</fullName>
    </recommendedName>
</protein>
<dbReference type="Gene3D" id="3.40.710.10">
    <property type="entry name" value="DD-peptidase/beta-lactamase superfamily"/>
    <property type="match status" value="1"/>
</dbReference>
<dbReference type="InterPro" id="IPR045155">
    <property type="entry name" value="Beta-lactam_cat"/>
</dbReference>
<dbReference type="InterPro" id="IPR012338">
    <property type="entry name" value="Beta-lactam/transpept-like"/>
</dbReference>
<evidence type="ECO:0000313" key="2">
    <source>
        <dbReference type="EMBL" id="KGF85581.1"/>
    </source>
</evidence>
<dbReference type="AlphaFoldDB" id="A0A0A1ZAP1"/>
<proteinExistence type="predicted"/>
<comment type="caution">
    <text evidence="2">The sequence shown here is derived from an EMBL/GenBank/DDBJ whole genome shotgun (WGS) entry which is preliminary data.</text>
</comment>
<dbReference type="STRING" id="59925.EU91_1684"/>
<dbReference type="Pfam" id="PF13354">
    <property type="entry name" value="Beta-lactamase2"/>
    <property type="match status" value="1"/>
</dbReference>
<dbReference type="GO" id="GO:0046677">
    <property type="term" value="P:response to antibiotic"/>
    <property type="evidence" value="ECO:0007669"/>
    <property type="project" value="InterPro"/>
</dbReference>
<evidence type="ECO:0000259" key="1">
    <source>
        <dbReference type="Pfam" id="PF13354"/>
    </source>
</evidence>
<feature type="domain" description="Beta-lactamase class A catalytic" evidence="1">
    <location>
        <begin position="97"/>
        <end position="276"/>
    </location>
</feature>
<reference evidence="3" key="1">
    <citation type="journal article" date="2014" name="Sci. Data">
        <title>Genomes of diverse isolates of the marine cyanobacterium Prochlorococcus.</title>
        <authorList>
            <person name="Biller S."/>
            <person name="Berube P."/>
            <person name="Thompson J."/>
            <person name="Kelly L."/>
            <person name="Roggensack S."/>
            <person name="Awad L."/>
            <person name="Roache-Johnson K."/>
            <person name="Ding H."/>
            <person name="Giovannoni S.J."/>
            <person name="Moore L.R."/>
            <person name="Chisholm S.W."/>
        </authorList>
    </citation>
    <scope>NUCLEOTIDE SEQUENCE [LARGE SCALE GENOMIC DNA]</scope>
    <source>
        <strain evidence="3">GP2</strain>
    </source>
</reference>
<dbReference type="EMBL" id="JNAH01000008">
    <property type="protein sequence ID" value="KGF85581.1"/>
    <property type="molecule type" value="Genomic_DNA"/>
</dbReference>
<dbReference type="GO" id="GO:0030655">
    <property type="term" value="P:beta-lactam antibiotic catabolic process"/>
    <property type="evidence" value="ECO:0007669"/>
    <property type="project" value="InterPro"/>
</dbReference>
<evidence type="ECO:0000313" key="3">
    <source>
        <dbReference type="Proteomes" id="UP000030598"/>
    </source>
</evidence>